<accession>A0ABM1BZ79</accession>
<dbReference type="SUPFAM" id="SSF52540">
    <property type="entry name" value="P-loop containing nucleoside triphosphate hydrolases"/>
    <property type="match status" value="1"/>
</dbReference>
<dbReference type="RefSeq" id="XP_022235166.1">
    <property type="nucleotide sequence ID" value="XM_022379458.1"/>
</dbReference>
<dbReference type="Gene3D" id="3.40.50.300">
    <property type="entry name" value="P-loop containing nucleotide triphosphate hydrolases"/>
    <property type="match status" value="1"/>
</dbReference>
<keyword evidence="4" id="KW-1185">Reference proteome</keyword>
<dbReference type="PANTHER" id="PTHR11783">
    <property type="entry name" value="SULFOTRANSFERASE SULT"/>
    <property type="match status" value="1"/>
</dbReference>
<evidence type="ECO:0000313" key="5">
    <source>
        <dbReference type="RefSeq" id="XP_013791462.1"/>
    </source>
</evidence>
<evidence type="ECO:0000256" key="2">
    <source>
        <dbReference type="ARBA" id="ARBA00022679"/>
    </source>
</evidence>
<dbReference type="RefSeq" id="XP_013791462.1">
    <property type="nucleotide sequence ID" value="XM_013936008.2"/>
</dbReference>
<dbReference type="Pfam" id="PF00685">
    <property type="entry name" value="Sulfotransfer_1"/>
    <property type="match status" value="2"/>
</dbReference>
<protein>
    <submittedName>
        <fullName evidence="5 6">Sulfotransferase family cytosolic 1B member 1-like</fullName>
    </submittedName>
</protein>
<evidence type="ECO:0000256" key="1">
    <source>
        <dbReference type="ARBA" id="ARBA00005771"/>
    </source>
</evidence>
<dbReference type="InterPro" id="IPR000863">
    <property type="entry name" value="Sulfotransferase_dom"/>
</dbReference>
<dbReference type="Proteomes" id="UP000694941">
    <property type="component" value="Unplaced"/>
</dbReference>
<feature type="domain" description="Sulfotransferase" evidence="3">
    <location>
        <begin position="239"/>
        <end position="293"/>
    </location>
</feature>
<name>A0ABM1BZ79_LIMPO</name>
<feature type="domain" description="Sulfotransferase" evidence="3">
    <location>
        <begin position="25"/>
        <end position="219"/>
    </location>
</feature>
<evidence type="ECO:0000313" key="6">
    <source>
        <dbReference type="RefSeq" id="XP_022235166.1"/>
    </source>
</evidence>
<dbReference type="InterPro" id="IPR027417">
    <property type="entry name" value="P-loop_NTPase"/>
</dbReference>
<evidence type="ECO:0000313" key="4">
    <source>
        <dbReference type="Proteomes" id="UP000694941"/>
    </source>
</evidence>
<proteinExistence type="inferred from homology"/>
<reference evidence="5 6" key="1">
    <citation type="submission" date="2025-05" db="UniProtKB">
        <authorList>
            <consortium name="RefSeq"/>
        </authorList>
    </citation>
    <scope>IDENTIFICATION</scope>
    <source>
        <tissue evidence="5 6">Muscle</tissue>
    </source>
</reference>
<organism evidence="4 5">
    <name type="scientific">Limulus polyphemus</name>
    <name type="common">Atlantic horseshoe crab</name>
    <dbReference type="NCBI Taxonomy" id="6850"/>
    <lineage>
        <taxon>Eukaryota</taxon>
        <taxon>Metazoa</taxon>
        <taxon>Ecdysozoa</taxon>
        <taxon>Arthropoda</taxon>
        <taxon>Chelicerata</taxon>
        <taxon>Merostomata</taxon>
        <taxon>Xiphosura</taxon>
        <taxon>Limulidae</taxon>
        <taxon>Limulus</taxon>
    </lineage>
</organism>
<sequence length="302" mass="35922">MFEDKPYGPVEDDVLEAVRKYKPRPDDIFIVTFARCGTTWMQHIVHLILHKGEPFESFLEFNRASPFLEMTGLEAVENMPRPGAIKTHLPFTVLPFNQEAKYIYIARNPKDCCVSNFYHMTTMRFSPMKDIKFEDFSESFLQREIYSKHLLSWYKHRDDPNILFLTFEEMKPDTRGIILKVAKFLGSQYYDMLRLDEEIMNKIIFHSSFDEMKKLNKQMDVFAEKDPEEIKKDPSMPDYLKKMFLNRPKPMQGETKTPISFVRKGIIGNWKDHFTHDQARHFDEKFAESVKDTDIMKIWKDL</sequence>
<comment type="similarity">
    <text evidence="1">Belongs to the sulfotransferase 1 family.</text>
</comment>
<gene>
    <name evidence="5 6" type="primary">LOC106475319</name>
</gene>
<dbReference type="GeneID" id="106475319"/>
<evidence type="ECO:0000259" key="3">
    <source>
        <dbReference type="Pfam" id="PF00685"/>
    </source>
</evidence>
<keyword evidence="2" id="KW-0808">Transferase</keyword>